<evidence type="ECO:0000313" key="2">
    <source>
        <dbReference type="EMBL" id="ERG94006.1"/>
    </source>
</evidence>
<reference evidence="2 3" key="1">
    <citation type="journal article" date="2013" name="PLoS ONE">
        <title>Assembly-driven community genomics of a hypersaline microbial ecosystem.</title>
        <authorList>
            <person name="Podell S."/>
            <person name="Ugalde J.A."/>
            <person name="Narasingarao P."/>
            <person name="Banfield J.F."/>
            <person name="Heidelberg K.B."/>
            <person name="Allen E.E."/>
        </authorList>
    </citation>
    <scope>NUCLEOTIDE SEQUENCE [LARGE SCALE GENOMIC DNA]</scope>
    <source>
        <strain evidence="3">J07HQW2</strain>
    </source>
</reference>
<gene>
    <name evidence="2" type="ORF">J07HQW2_00440</name>
</gene>
<name>U1PNZ5_9EURY</name>
<feature type="transmembrane region" description="Helical" evidence="1">
    <location>
        <begin position="116"/>
        <end position="138"/>
    </location>
</feature>
<dbReference type="Proteomes" id="UP000030710">
    <property type="component" value="Unassembled WGS sequence"/>
</dbReference>
<dbReference type="EMBL" id="KE356561">
    <property type="protein sequence ID" value="ERG94006.1"/>
    <property type="molecule type" value="Genomic_DNA"/>
</dbReference>
<protein>
    <submittedName>
        <fullName evidence="2">Uncharacterized protein</fullName>
    </submittedName>
</protein>
<dbReference type="PROSITE" id="PS51257">
    <property type="entry name" value="PROKAR_LIPOPROTEIN"/>
    <property type="match status" value="1"/>
</dbReference>
<evidence type="ECO:0000256" key="1">
    <source>
        <dbReference type="SAM" id="Phobius"/>
    </source>
</evidence>
<sequence length="167" mass="18607">MRRRRSYRYRTKVNACCLVPGCSGSGCLDFHFVCADEMQFPASFRFVVDSPELLQILNRNTGASFVFDNDKDVLPRFGMFLFSCDSRPWTGGHGCSWYRDGCHSASTSPDRTARMFLVIVNTIAVVVGVVLLAVAGRIRSTVTVRVSLAVPRHEFELKASASSSRTR</sequence>
<organism evidence="2 3">
    <name type="scientific">Haloquadratum walsbyi J07HQW2</name>
    <dbReference type="NCBI Taxonomy" id="1238425"/>
    <lineage>
        <taxon>Archaea</taxon>
        <taxon>Methanobacteriati</taxon>
        <taxon>Methanobacteriota</taxon>
        <taxon>Stenosarchaea group</taxon>
        <taxon>Halobacteria</taxon>
        <taxon>Halobacteriales</taxon>
        <taxon>Haloferacaceae</taxon>
        <taxon>Haloquadratum</taxon>
    </lineage>
</organism>
<dbReference type="HOGENOM" id="CLU_1615284_0_0_2"/>
<accession>U1PNZ5</accession>
<keyword evidence="1" id="KW-0472">Membrane</keyword>
<keyword evidence="1" id="KW-0812">Transmembrane</keyword>
<proteinExistence type="predicted"/>
<evidence type="ECO:0000313" key="3">
    <source>
        <dbReference type="Proteomes" id="UP000030710"/>
    </source>
</evidence>
<keyword evidence="1" id="KW-1133">Transmembrane helix</keyword>
<dbReference type="AlphaFoldDB" id="U1PNZ5"/>